<gene>
    <name evidence="1" type="ordered locus">mru_0682</name>
</gene>
<reference evidence="1 2" key="1">
    <citation type="journal article" date="2010" name="PLoS ONE">
        <title>The genome sequence of the rumen methanogen Methanobrevibacter ruminantium reveals new possibilities for controlling ruminant methane emissions.</title>
        <authorList>
            <person name="Leahy S.C."/>
            <person name="Kelly W.J."/>
            <person name="Altermann E."/>
            <person name="Ronimus R.S."/>
            <person name="Yeoman C.J."/>
            <person name="Pacheco D.M."/>
            <person name="Li D."/>
            <person name="Kong Z."/>
            <person name="McTavish S."/>
            <person name="Sang C."/>
            <person name="Lambie S.C."/>
            <person name="Janssen P.H."/>
            <person name="Dey D."/>
            <person name="Attwood G.T."/>
        </authorList>
    </citation>
    <scope>NUCLEOTIDE SEQUENCE [LARGE SCALE GENOMIC DNA]</scope>
    <source>
        <strain evidence="2">ATCC 35063 / DSM 1093 / JCM 13430 / OCM 146 / M1</strain>
    </source>
</reference>
<dbReference type="InterPro" id="IPR036490">
    <property type="entry name" value="ThsB_TIR-like_sf"/>
</dbReference>
<dbReference type="HOGENOM" id="CLU_140379_1_0_2"/>
<dbReference type="Gene3D" id="3.40.50.9200">
    <property type="entry name" value="Hypothetical protein MTH538"/>
    <property type="match status" value="1"/>
</dbReference>
<keyword evidence="2" id="KW-1185">Reference proteome</keyword>
<organism evidence="1 2">
    <name type="scientific">Methanobrevibacter ruminantium (strain ATCC 35063 / DSM 1093 / JCM 13430 / OCM 146 / M1)</name>
    <name type="common">Methanobacterium ruminantium</name>
    <dbReference type="NCBI Taxonomy" id="634498"/>
    <lineage>
        <taxon>Archaea</taxon>
        <taxon>Methanobacteriati</taxon>
        <taxon>Methanobacteriota</taxon>
        <taxon>Methanomada group</taxon>
        <taxon>Methanobacteria</taxon>
        <taxon>Methanobacteriales</taxon>
        <taxon>Methanobacteriaceae</taxon>
        <taxon>Methanobrevibacter</taxon>
    </lineage>
</organism>
<evidence type="ECO:0000313" key="1">
    <source>
        <dbReference type="EMBL" id="ADC46533.1"/>
    </source>
</evidence>
<name>D3E1X2_METRM</name>
<evidence type="ECO:0000313" key="2">
    <source>
        <dbReference type="Proteomes" id="UP000008680"/>
    </source>
</evidence>
<dbReference type="PATRIC" id="fig|634498.28.peg.684"/>
<protein>
    <submittedName>
        <fullName evidence="1">Uncharacterized protein</fullName>
    </submittedName>
</protein>
<accession>D3E1X2</accession>
<dbReference type="AlphaFoldDB" id="D3E1X2"/>
<dbReference type="Proteomes" id="UP000008680">
    <property type="component" value="Chromosome"/>
</dbReference>
<dbReference type="EMBL" id="CP001719">
    <property type="protein sequence ID" value="ADC46533.1"/>
    <property type="molecule type" value="Genomic_DNA"/>
</dbReference>
<dbReference type="KEGG" id="mru:mru_0682"/>
<dbReference type="OrthoDB" id="335259at2157"/>
<dbReference type="STRING" id="634498.mru_0682"/>
<proteinExistence type="predicted"/>
<dbReference type="SUPFAM" id="SSF52206">
    <property type="entry name" value="Hypothetical protein MTH538"/>
    <property type="match status" value="1"/>
</dbReference>
<sequence>MSDENKDNRVYNLLITKGTDPEGQYEFYKERIDSQKDFLYAEYNTQDNELNDDLFEEVDVIVLLYGLYHDNTEICDELIKKSKELSIPFLLVRSFGVEWILQDLESKADAVVGWNGHCIVDAIKTLVDGGGEWIKPCDIEEEY</sequence>
<dbReference type="GeneID" id="8770329"/>
<dbReference type="RefSeq" id="WP_012955484.1">
    <property type="nucleotide sequence ID" value="NC_013790.1"/>
</dbReference>
<dbReference type="eggNOG" id="arCOG06471">
    <property type="taxonomic scope" value="Archaea"/>
</dbReference>